<evidence type="ECO:0000256" key="1">
    <source>
        <dbReference type="SAM" id="MobiDB-lite"/>
    </source>
</evidence>
<dbReference type="KEGG" id="ccur:IAR63_00165"/>
<evidence type="ECO:0008006" key="4">
    <source>
        <dbReference type="Google" id="ProtNLM"/>
    </source>
</evidence>
<dbReference type="AlphaFoldDB" id="A0A7H0F0N6"/>
<dbReference type="EMBL" id="CP060822">
    <property type="protein sequence ID" value="QNP29602.1"/>
    <property type="molecule type" value="Genomic_DNA"/>
</dbReference>
<keyword evidence="3" id="KW-1185">Reference proteome</keyword>
<accession>A0A7H0F0N6</accession>
<evidence type="ECO:0000313" key="3">
    <source>
        <dbReference type="Proteomes" id="UP000516013"/>
    </source>
</evidence>
<organism evidence="2 3">
    <name type="scientific">Cylindrospermopsis curvispora GIHE-G1</name>
    <dbReference type="NCBI Taxonomy" id="2666332"/>
    <lineage>
        <taxon>Bacteria</taxon>
        <taxon>Bacillati</taxon>
        <taxon>Cyanobacteriota</taxon>
        <taxon>Cyanophyceae</taxon>
        <taxon>Nostocales</taxon>
        <taxon>Aphanizomenonaceae</taxon>
        <taxon>Cylindrospermopsis</taxon>
    </lineage>
</organism>
<protein>
    <recommendedName>
        <fullName evidence="4">DUF1574 domain-containing protein</fullName>
    </recommendedName>
</protein>
<feature type="compositionally biased region" description="Low complexity" evidence="1">
    <location>
        <begin position="515"/>
        <end position="529"/>
    </location>
</feature>
<feature type="region of interest" description="Disordered" evidence="1">
    <location>
        <begin position="497"/>
        <end position="531"/>
    </location>
</feature>
<dbReference type="RefSeq" id="WP_187706169.1">
    <property type="nucleotide sequence ID" value="NZ_CP060822.1"/>
</dbReference>
<gene>
    <name evidence="2" type="ORF">IAR63_00165</name>
</gene>
<sequence>MLKKTAKCDEFMIFSEQLQSRNQLDKHLHSSRASLLLQANGSQFYDGNLRVSNESLARQGDTQAISQYLSESLSPLGVSVEVKSKPLKFNVGSEKMNQEGDRLWVFCQSTYSHDPELLAEPIAQKLRHLNLEDYRDALIVSQVLGETNPDWLLRVDLTLAETMVQEWARWGDLEAIDRLLNQCLSNLGVSVTISLQKFTLHIFCYPTDLLKNPPEKGECLPIIANQLRKISPQGVLSATVYGQSAKEAQPEWIDWLSLPAAEDTKLSTPTKELAASGDKGAIIFVLERLLNHDIDWRLRTGGIRIITLQKGNILHIMCDGTTCPLQEQVADKVTEFAQQIRAIAGVRVYGRRAGDREPLWRHGVNFHGTNQASAEGLVLVDTPKFAPIVEYREYNNSLVNYRSSSNLAPYIPSGTQVETWVEEESQDQSTSYYQPVKELIKKLLLATQLCIPIQNQRDTDPKAKGISAGFLWLVLGIILIIQSDWLLGNLTMVRQQSQGTKHNQPRETKDLEPFNNSNFSSGSSTSELSQYDQVSPEDPFVNLPSFNAKQLDAQLALYRKRLKTDGKPPDILIVGSSRALRGIDPSAIAQTLASRGYPEVSIFNLGINGSTSQVVEFVICQVLTPAELPKMIIWGDGSRAFNNGRLDITFNAVAASQGYKQVLKKANERNMNEISSGVNKSSTENNITNITDINSQQVANEMLNEYLANLSLGYKKREEIKKLFLDNLNNLNLIHNSQKNNNSPGAENNINQFNGFLPISMKFDAKTYYQKYPKVFGAYDSDYKDFELDGIQHNALKSILQFTQKQQIHLIFINMPLTTDYLDSFRSKYERKFKRYMLRNARQNPNFTYRDFSRSWTEIDQYFSDPSHLNRYGARELSQKLATDMIIPWLKK</sequence>
<reference evidence="2 3" key="1">
    <citation type="submission" date="2020-08" db="EMBL/GenBank/DDBJ databases">
        <title>Complete genome sequence of Raphidiopsis curvispora isolated from drinking water reservoir in South Korea.</title>
        <authorList>
            <person name="Jeong J."/>
        </authorList>
    </citation>
    <scope>NUCLEOTIDE SEQUENCE [LARGE SCALE GENOMIC DNA]</scope>
    <source>
        <strain evidence="2 3">GIHE-G1</strain>
    </source>
</reference>
<evidence type="ECO:0000313" key="2">
    <source>
        <dbReference type="EMBL" id="QNP29602.1"/>
    </source>
</evidence>
<proteinExistence type="predicted"/>
<dbReference type="SUPFAM" id="SSF52266">
    <property type="entry name" value="SGNH hydrolase"/>
    <property type="match status" value="1"/>
</dbReference>
<dbReference type="Proteomes" id="UP000516013">
    <property type="component" value="Chromosome"/>
</dbReference>
<name>A0A7H0F0N6_9CYAN</name>